<accession>A0ACC0I9S4</accession>
<gene>
    <name evidence="1" type="ORF">LOK49_LG03G01125</name>
</gene>
<sequence length="256" mass="29370">MERRYISSWCYRERHGQRWKLEIPELNPEEVGFPFGCVHSHWPRSCTSAKNNAQFDWELKLEADSDSKNGSIEYVESVKESHGGRMSHDGGRSSSSSNSSSNDESRVVEENIVVIEYRESKEDALSSVAKSDAFENVVKIAGMPEITQVIDSVLVMDACDLAVDERKEQSLDAHFRNPDSLSLNFTITHLFSSFIKFELHHHPPESVVKYYTGDDLYLFDKFQTTRVPNSRRLKIGGIWPIYLRCEIVLWAVRFGN</sequence>
<comment type="caution">
    <text evidence="1">The sequence shown here is derived from an EMBL/GenBank/DDBJ whole genome shotgun (WGS) entry which is preliminary data.</text>
</comment>
<dbReference type="EMBL" id="CM045763">
    <property type="protein sequence ID" value="KAI8021748.1"/>
    <property type="molecule type" value="Genomic_DNA"/>
</dbReference>
<proteinExistence type="predicted"/>
<evidence type="ECO:0000313" key="2">
    <source>
        <dbReference type="Proteomes" id="UP001060215"/>
    </source>
</evidence>
<protein>
    <submittedName>
        <fullName evidence="1">Uncharacterized protein</fullName>
    </submittedName>
</protein>
<organism evidence="1 2">
    <name type="scientific">Camellia lanceoleosa</name>
    <dbReference type="NCBI Taxonomy" id="1840588"/>
    <lineage>
        <taxon>Eukaryota</taxon>
        <taxon>Viridiplantae</taxon>
        <taxon>Streptophyta</taxon>
        <taxon>Embryophyta</taxon>
        <taxon>Tracheophyta</taxon>
        <taxon>Spermatophyta</taxon>
        <taxon>Magnoliopsida</taxon>
        <taxon>eudicotyledons</taxon>
        <taxon>Gunneridae</taxon>
        <taxon>Pentapetalae</taxon>
        <taxon>asterids</taxon>
        <taxon>Ericales</taxon>
        <taxon>Theaceae</taxon>
        <taxon>Camellia</taxon>
    </lineage>
</organism>
<dbReference type="Proteomes" id="UP001060215">
    <property type="component" value="Chromosome 6"/>
</dbReference>
<evidence type="ECO:0000313" key="1">
    <source>
        <dbReference type="EMBL" id="KAI8021748.1"/>
    </source>
</evidence>
<reference evidence="1 2" key="1">
    <citation type="journal article" date="2022" name="Plant J.">
        <title>Chromosome-level genome of Camellia lanceoleosa provides a valuable resource for understanding genome evolution and self-incompatibility.</title>
        <authorList>
            <person name="Gong W."/>
            <person name="Xiao S."/>
            <person name="Wang L."/>
            <person name="Liao Z."/>
            <person name="Chang Y."/>
            <person name="Mo W."/>
            <person name="Hu G."/>
            <person name="Li W."/>
            <person name="Zhao G."/>
            <person name="Zhu H."/>
            <person name="Hu X."/>
            <person name="Ji K."/>
            <person name="Xiang X."/>
            <person name="Song Q."/>
            <person name="Yuan D."/>
            <person name="Jin S."/>
            <person name="Zhang L."/>
        </authorList>
    </citation>
    <scope>NUCLEOTIDE SEQUENCE [LARGE SCALE GENOMIC DNA]</scope>
    <source>
        <strain evidence="1">SQ_2022a</strain>
    </source>
</reference>
<keyword evidence="2" id="KW-1185">Reference proteome</keyword>
<name>A0ACC0I9S4_9ERIC</name>